<dbReference type="Proteomes" id="UP000219636">
    <property type="component" value="Unassembled WGS sequence"/>
</dbReference>
<evidence type="ECO:0000313" key="1">
    <source>
        <dbReference type="EMBL" id="SOC10716.1"/>
    </source>
</evidence>
<gene>
    <name evidence="1" type="ORF">SAMN05880501_10632</name>
</gene>
<dbReference type="AlphaFoldDB" id="A0A285SR82"/>
<organism evidence="1 2">
    <name type="scientific">Ureibacillus xyleni</name>
    <dbReference type="NCBI Taxonomy" id="614648"/>
    <lineage>
        <taxon>Bacteria</taxon>
        <taxon>Bacillati</taxon>
        <taxon>Bacillota</taxon>
        <taxon>Bacilli</taxon>
        <taxon>Bacillales</taxon>
        <taxon>Caryophanaceae</taxon>
        <taxon>Ureibacillus</taxon>
    </lineage>
</organism>
<accession>A0A285SR82</accession>
<reference evidence="2" key="1">
    <citation type="submission" date="2017-08" db="EMBL/GenBank/DDBJ databases">
        <authorList>
            <person name="Varghese N."/>
            <person name="Submissions S."/>
        </authorList>
    </citation>
    <scope>NUCLEOTIDE SEQUENCE [LARGE SCALE GENOMIC DNA]</scope>
    <source>
        <strain evidence="2">JC22</strain>
    </source>
</reference>
<protein>
    <submittedName>
        <fullName evidence="1">Uncharacterized protein</fullName>
    </submittedName>
</protein>
<dbReference type="EMBL" id="OBMQ01000006">
    <property type="protein sequence ID" value="SOC10716.1"/>
    <property type="molecule type" value="Genomic_DNA"/>
</dbReference>
<proteinExistence type="predicted"/>
<sequence length="48" mass="5809">MMSLLLSKFETYLLDEEQELDCRVELEFESQERLVEVEEYPRGFFSSL</sequence>
<evidence type="ECO:0000313" key="2">
    <source>
        <dbReference type="Proteomes" id="UP000219636"/>
    </source>
</evidence>
<keyword evidence="2" id="KW-1185">Reference proteome</keyword>
<name>A0A285SR82_9BACL</name>